<dbReference type="RefSeq" id="WP_084741422.1">
    <property type="nucleotide sequence ID" value="NZ_FRCS01000005.1"/>
</dbReference>
<evidence type="ECO:0000313" key="2">
    <source>
        <dbReference type="EMBL" id="SHN32340.1"/>
    </source>
</evidence>
<feature type="transmembrane region" description="Helical" evidence="1">
    <location>
        <begin position="172"/>
        <end position="192"/>
    </location>
</feature>
<accession>A0A1M7QM60</accession>
<sequence>MNTVRSELLKIRSLAVGWATAFGVLLVTLLALLFWYLLLQAQDVAADDMADVKQSVFTAGQYFGLLLTMIFGVTIVTSEYTHQTITSTFLATPRRSRVVLAKITAGLFFALSFFAISTVLAVGGGTAMLLSLGVPAGTELGTALGAVALNALAYVIWMIFGVGLGTMIRNQVVAVVAAIVLYLGELGSGFVFPQLAAAFEQDWIRSLQYYLPGGASRAMTSVIPLEDMPAWWIAALVLLVYGVLTTAYGTLITAARDVS</sequence>
<feature type="transmembrane region" description="Helical" evidence="1">
    <location>
        <begin position="15"/>
        <end position="39"/>
    </location>
</feature>
<dbReference type="PANTHER" id="PTHR37305">
    <property type="entry name" value="INTEGRAL MEMBRANE PROTEIN-RELATED"/>
    <property type="match status" value="1"/>
</dbReference>
<dbReference type="AlphaFoldDB" id="A0A1M7QM60"/>
<dbReference type="OrthoDB" id="5244396at2"/>
<organism evidence="2 3">
    <name type="scientific">Cryptosporangium aurantiacum</name>
    <dbReference type="NCBI Taxonomy" id="134849"/>
    <lineage>
        <taxon>Bacteria</taxon>
        <taxon>Bacillati</taxon>
        <taxon>Actinomycetota</taxon>
        <taxon>Actinomycetes</taxon>
        <taxon>Cryptosporangiales</taxon>
        <taxon>Cryptosporangiaceae</taxon>
        <taxon>Cryptosporangium</taxon>
    </lineage>
</organism>
<keyword evidence="1" id="KW-0472">Membrane</keyword>
<dbReference type="PANTHER" id="PTHR37305:SF1">
    <property type="entry name" value="MEMBRANE PROTEIN"/>
    <property type="match status" value="1"/>
</dbReference>
<keyword evidence="1" id="KW-0812">Transmembrane</keyword>
<evidence type="ECO:0000313" key="3">
    <source>
        <dbReference type="Proteomes" id="UP000184440"/>
    </source>
</evidence>
<feature type="transmembrane region" description="Helical" evidence="1">
    <location>
        <begin position="99"/>
        <end position="123"/>
    </location>
</feature>
<name>A0A1M7QM60_9ACTN</name>
<proteinExistence type="predicted"/>
<evidence type="ECO:0000256" key="1">
    <source>
        <dbReference type="SAM" id="Phobius"/>
    </source>
</evidence>
<protein>
    <submittedName>
        <fullName evidence="2">ABC-2 family transporter protein</fullName>
    </submittedName>
</protein>
<dbReference type="STRING" id="134849.SAMN05443668_10524"/>
<keyword evidence="3" id="KW-1185">Reference proteome</keyword>
<reference evidence="2 3" key="1">
    <citation type="submission" date="2016-11" db="EMBL/GenBank/DDBJ databases">
        <authorList>
            <person name="Jaros S."/>
            <person name="Januszkiewicz K."/>
            <person name="Wedrychowicz H."/>
        </authorList>
    </citation>
    <scope>NUCLEOTIDE SEQUENCE [LARGE SCALE GENOMIC DNA]</scope>
    <source>
        <strain evidence="2 3">DSM 46144</strain>
    </source>
</reference>
<dbReference type="Proteomes" id="UP000184440">
    <property type="component" value="Unassembled WGS sequence"/>
</dbReference>
<feature type="transmembrane region" description="Helical" evidence="1">
    <location>
        <begin position="230"/>
        <end position="255"/>
    </location>
</feature>
<keyword evidence="1" id="KW-1133">Transmembrane helix</keyword>
<feature type="transmembrane region" description="Helical" evidence="1">
    <location>
        <begin position="59"/>
        <end position="78"/>
    </location>
</feature>
<dbReference type="EMBL" id="FRCS01000005">
    <property type="protein sequence ID" value="SHN32340.1"/>
    <property type="molecule type" value="Genomic_DNA"/>
</dbReference>
<gene>
    <name evidence="2" type="ORF">SAMN05443668_10524</name>
</gene>
<dbReference type="Pfam" id="PF12730">
    <property type="entry name" value="ABC2_membrane_4"/>
    <property type="match status" value="1"/>
</dbReference>
<feature type="transmembrane region" description="Helical" evidence="1">
    <location>
        <begin position="143"/>
        <end position="165"/>
    </location>
</feature>